<organism evidence="7 8">
    <name type="scientific">Tolypothrix bouteillei VB521301</name>
    <dbReference type="NCBI Taxonomy" id="1479485"/>
    <lineage>
        <taxon>Bacteria</taxon>
        <taxon>Bacillati</taxon>
        <taxon>Cyanobacteriota</taxon>
        <taxon>Cyanophyceae</taxon>
        <taxon>Nostocales</taxon>
        <taxon>Tolypothrichaceae</taxon>
        <taxon>Tolypothrix</taxon>
    </lineage>
</organism>
<feature type="domain" description="Calx-beta" evidence="5">
    <location>
        <begin position="1546"/>
        <end position="1644"/>
    </location>
</feature>
<dbReference type="PANTHER" id="PTHR46682:SF1">
    <property type="entry name" value="ADHESION G-PROTEIN COUPLED RECEPTOR V1"/>
    <property type="match status" value="1"/>
</dbReference>
<feature type="domain" description="Calx-beta" evidence="5">
    <location>
        <begin position="2436"/>
        <end position="2534"/>
    </location>
</feature>
<dbReference type="InterPro" id="IPR026919">
    <property type="entry name" value="ADGRV1"/>
</dbReference>
<dbReference type="NCBIfam" id="NF041518">
    <property type="entry name" value="choice_anch_Q"/>
    <property type="match status" value="1"/>
</dbReference>
<evidence type="ECO:0000313" key="7">
    <source>
        <dbReference type="EMBL" id="KAF3886435.1"/>
    </source>
</evidence>
<feature type="domain" description="Calx-beta" evidence="5">
    <location>
        <begin position="1657"/>
        <end position="1756"/>
    </location>
</feature>
<feature type="domain" description="Calx-beta" evidence="5">
    <location>
        <begin position="878"/>
        <end position="976"/>
    </location>
</feature>
<dbReference type="Gene3D" id="2.60.40.2030">
    <property type="match status" value="21"/>
</dbReference>
<dbReference type="SUPFAM" id="SSF51120">
    <property type="entry name" value="beta-Roll"/>
    <property type="match status" value="1"/>
</dbReference>
<comment type="caution">
    <text evidence="7">The sequence shown here is derived from an EMBL/GenBank/DDBJ whole genome shotgun (WGS) entry which is preliminary data.</text>
</comment>
<dbReference type="InterPro" id="IPR011049">
    <property type="entry name" value="Serralysin-like_metalloprot_C"/>
</dbReference>
<evidence type="ECO:0000313" key="8">
    <source>
        <dbReference type="Proteomes" id="UP000029738"/>
    </source>
</evidence>
<dbReference type="GO" id="GO:0016020">
    <property type="term" value="C:membrane"/>
    <property type="evidence" value="ECO:0007669"/>
    <property type="project" value="InterPro"/>
</dbReference>
<dbReference type="SUPFAM" id="SSF51126">
    <property type="entry name" value="Pectin lyase-like"/>
    <property type="match status" value="1"/>
</dbReference>
<feature type="domain" description="Calx-beta" evidence="5">
    <location>
        <begin position="638"/>
        <end position="747"/>
    </location>
</feature>
<dbReference type="InterPro" id="IPR001343">
    <property type="entry name" value="Hemolysn_Ca-bd"/>
</dbReference>
<dbReference type="InterPro" id="IPR011050">
    <property type="entry name" value="Pectin_lyase_fold/virulence"/>
</dbReference>
<dbReference type="InterPro" id="IPR025592">
    <property type="entry name" value="DUF4347"/>
</dbReference>
<dbReference type="InterPro" id="IPR018511">
    <property type="entry name" value="Hemolysin-typ_Ca-bd_CS"/>
</dbReference>
<feature type="domain" description="Immunoglobulin" evidence="6">
    <location>
        <begin position="1339"/>
        <end position="1480"/>
    </location>
</feature>
<dbReference type="GO" id="GO:0005509">
    <property type="term" value="F:calcium ion binding"/>
    <property type="evidence" value="ECO:0007669"/>
    <property type="project" value="InterPro"/>
</dbReference>
<dbReference type="Proteomes" id="UP000029738">
    <property type="component" value="Unassembled WGS sequence"/>
</dbReference>
<dbReference type="InterPro" id="IPR003599">
    <property type="entry name" value="Ig_sub"/>
</dbReference>
<feature type="domain" description="Calx-beta" evidence="5">
    <location>
        <begin position="1323"/>
        <end position="1422"/>
    </location>
</feature>
<feature type="domain" description="Calx-beta" evidence="5">
    <location>
        <begin position="2656"/>
        <end position="2754"/>
    </location>
</feature>
<evidence type="ECO:0000259" key="6">
    <source>
        <dbReference type="SMART" id="SM00409"/>
    </source>
</evidence>
<dbReference type="InterPro" id="IPR059226">
    <property type="entry name" value="Choice_anch_Q_dom"/>
</dbReference>
<dbReference type="Pfam" id="PF00353">
    <property type="entry name" value="HemolysinCabind"/>
    <property type="match status" value="3"/>
</dbReference>
<feature type="domain" description="Calx-beta" evidence="5">
    <location>
        <begin position="2768"/>
        <end position="2865"/>
    </location>
</feature>
<reference evidence="7" key="1">
    <citation type="journal article" date="2015" name="Genome Announc.">
        <title>Draft Genome Sequence of Tolypothrix boutellei Strain VB521301.</title>
        <authorList>
            <person name="Chandrababunaidu M.M."/>
            <person name="Singh D."/>
            <person name="Sen D."/>
            <person name="Bhan S."/>
            <person name="Das S."/>
            <person name="Gupta A."/>
            <person name="Adhikary S.P."/>
            <person name="Tripathy S."/>
        </authorList>
    </citation>
    <scope>NUCLEOTIDE SEQUENCE</scope>
    <source>
        <strain evidence="7">VB521301</strain>
    </source>
</reference>
<feature type="domain" description="Calx-beta" evidence="5">
    <location>
        <begin position="1435"/>
        <end position="1533"/>
    </location>
</feature>
<feature type="domain" description="Immunoglobulin" evidence="6">
    <location>
        <begin position="1227"/>
        <end position="1328"/>
    </location>
</feature>
<evidence type="ECO:0000256" key="4">
    <source>
        <dbReference type="SAM" id="MobiDB-lite"/>
    </source>
</evidence>
<accession>A0A8S9T261</accession>
<dbReference type="RefSeq" id="WP_167844681.1">
    <property type="nucleotide sequence ID" value="NZ_JHEG04000001.1"/>
</dbReference>
<dbReference type="InterPro" id="IPR038081">
    <property type="entry name" value="CalX-like_sf"/>
</dbReference>
<dbReference type="PRINTS" id="PR00313">
    <property type="entry name" value="CABNDNGRPT"/>
</dbReference>
<evidence type="ECO:0000256" key="3">
    <source>
        <dbReference type="ARBA" id="ARBA00022837"/>
    </source>
</evidence>
<dbReference type="SUPFAM" id="SSF141072">
    <property type="entry name" value="CalX-like"/>
    <property type="match status" value="21"/>
</dbReference>
<feature type="region of interest" description="Disordered" evidence="4">
    <location>
        <begin position="489"/>
        <end position="510"/>
    </location>
</feature>
<feature type="domain" description="Immunoglobulin" evidence="6">
    <location>
        <begin position="1561"/>
        <end position="1662"/>
    </location>
</feature>
<feature type="domain" description="Calx-beta" evidence="5">
    <location>
        <begin position="2103"/>
        <end position="2201"/>
    </location>
</feature>
<reference evidence="7" key="2">
    <citation type="submission" date="2019-11" db="EMBL/GenBank/DDBJ databases">
        <title>Improved Assembly of Tolypothrix boutellei genome.</title>
        <authorList>
            <person name="Sarangi A.N."/>
            <person name="Mukherjee M."/>
            <person name="Ghosh S."/>
            <person name="Singh D."/>
            <person name="Das A."/>
            <person name="Kant S."/>
            <person name="Prusty A."/>
            <person name="Tripathy S."/>
        </authorList>
    </citation>
    <scope>NUCLEOTIDE SEQUENCE</scope>
    <source>
        <strain evidence="7">VB521301</strain>
    </source>
</reference>
<dbReference type="SMART" id="SM00237">
    <property type="entry name" value="Calx_beta"/>
    <property type="match status" value="20"/>
</dbReference>
<proteinExistence type="predicted"/>
<feature type="domain" description="Calx-beta" evidence="5">
    <location>
        <begin position="1100"/>
        <end position="1198"/>
    </location>
</feature>
<evidence type="ECO:0000256" key="1">
    <source>
        <dbReference type="ARBA" id="ARBA00022729"/>
    </source>
</evidence>
<keyword evidence="8" id="KW-1185">Reference proteome</keyword>
<feature type="region of interest" description="Disordered" evidence="4">
    <location>
        <begin position="1"/>
        <end position="20"/>
    </location>
</feature>
<feature type="domain" description="Immunoglobulin" evidence="6">
    <location>
        <begin position="893"/>
        <end position="1034"/>
    </location>
</feature>
<feature type="domain" description="Immunoglobulin" evidence="6">
    <location>
        <begin position="782"/>
        <end position="883"/>
    </location>
</feature>
<dbReference type="Pfam" id="PF03160">
    <property type="entry name" value="Calx-beta"/>
    <property type="match status" value="13"/>
</dbReference>
<feature type="domain" description="Calx-beta" evidence="5">
    <location>
        <begin position="2214"/>
        <end position="2312"/>
    </location>
</feature>
<dbReference type="SMART" id="SM00409">
    <property type="entry name" value="IG"/>
    <property type="match status" value="9"/>
</dbReference>
<dbReference type="InterPro" id="IPR003644">
    <property type="entry name" value="Calx_beta"/>
</dbReference>
<feature type="domain" description="Calx-beta" evidence="5">
    <location>
        <begin position="1881"/>
        <end position="1979"/>
    </location>
</feature>
<feature type="domain" description="Immunoglobulin" evidence="6">
    <location>
        <begin position="1115"/>
        <end position="1216"/>
    </location>
</feature>
<feature type="compositionally biased region" description="Polar residues" evidence="4">
    <location>
        <begin position="492"/>
        <end position="510"/>
    </location>
</feature>
<dbReference type="PANTHER" id="PTHR46682">
    <property type="entry name" value="ADHESION G-PROTEIN COUPLED RECEPTOR V1"/>
    <property type="match status" value="1"/>
</dbReference>
<feature type="domain" description="Immunoglobulin" evidence="6">
    <location>
        <begin position="1673"/>
        <end position="1774"/>
    </location>
</feature>
<feature type="domain" description="Calx-beta" evidence="5">
    <location>
        <begin position="1992"/>
        <end position="2090"/>
    </location>
</feature>
<feature type="domain" description="Calx-beta" evidence="5">
    <location>
        <begin position="1211"/>
        <end position="1310"/>
    </location>
</feature>
<feature type="domain" description="Calx-beta" evidence="5">
    <location>
        <begin position="2325"/>
        <end position="2424"/>
    </location>
</feature>
<protein>
    <submittedName>
        <fullName evidence="7">DUF4347 domain-containing protein</fullName>
    </submittedName>
</protein>
<feature type="domain" description="Calx-beta" evidence="5">
    <location>
        <begin position="767"/>
        <end position="865"/>
    </location>
</feature>
<feature type="domain" description="Calx-beta" evidence="5">
    <location>
        <begin position="2548"/>
        <end position="2643"/>
    </location>
</feature>
<dbReference type="Gene3D" id="2.150.10.10">
    <property type="entry name" value="Serralysin-like metalloprotease, C-terminal"/>
    <property type="match status" value="1"/>
</dbReference>
<dbReference type="Pfam" id="PF14252">
    <property type="entry name" value="DUF4347"/>
    <property type="match status" value="1"/>
</dbReference>
<evidence type="ECO:0000259" key="5">
    <source>
        <dbReference type="SMART" id="SM00237"/>
    </source>
</evidence>
<feature type="domain" description="Immunoglobulin" evidence="6">
    <location>
        <begin position="1896"/>
        <end position="2037"/>
    </location>
</feature>
<dbReference type="PROSITE" id="PS00330">
    <property type="entry name" value="HEMOLYSIN_CALCIUM"/>
    <property type="match status" value="2"/>
</dbReference>
<dbReference type="EMBL" id="JHEG04000001">
    <property type="protein sequence ID" value="KAF3886435.1"/>
    <property type="molecule type" value="Genomic_DNA"/>
</dbReference>
<keyword evidence="1" id="KW-0732">Signal</keyword>
<sequence length="3080" mass="320183">MMESTEHTTQNPQENYNEEIILPNSDRENLNIIFIDTTVPDYQSLILGIQSDSQVVILDPTKDGITQITEILQNGKYQSVHIVSHGAEGSLQLGSAQFNSDTLSLYTQQLSQWANFLTDGADILLYGCNVASGERGEAFVQQLSQLVGADIAASDDLTGSAASGGDWDLEVATGFIEAPLAFQVGVMEAYSKVLGIFEVTNTNDSGLGSLRQAILDANATAGDDTILFTGIFTDTNPDTITLTSGELTVTEAVTLVGSGANSLTISGNNLSRIFSATAPLTIAKLKITGGNAIAGNGGAIYSNSSVIINNSTISGNTANGDGGGIWSSGNVTIANSTISGNTASSGGGVYSANNIAIANSTISGNTAKGSGGGVFGSNGTISNSTITENIADSDNDNIGDGGGVYNNGGTISVVNSIIAGNSDKGNQASDVAGSTFNGNANNLIGSVSGISSSTLGTGSDIIASDPKLAPLADNGGPTQTHALLIGSPAINAGSNTQSNPNLPTTDQRGSTRTIGNIVDIGAIESDFVPPKVNFGVATYSIAEDNNAIAVEISVTLDSIPPTDVTVPIVINSNSTATADQDYTVSSSAVTFTAGATGTELTKVFTVTIKPDTLPENDETIVFNFGALKGAVAGTITETTLTIAANDPIVYGISTTTTTPIDEGNSGTKSITLTVTRSGGTGVESTVDFALNGTATFGNDYNITVESGGTSSSGTINFAPGETQKTITVDLVGDDVYETNEDITVTLSNPQPTTAPANSTIETSAAAVTIAIVNDDAVPSVSIEDVTVNEGDTATLTVTLSNPSYQTINVSYSTSDGTATTGDDDYVTPTASTITFAPGETSKTITVVTQQDNKFELDETFKVQLTPESNATLGSKGEAVVTIENDDAVPSVSIEDVTVNEGETATLTVTLSNPSAQTINVNYSTSDGTATIGDNDYVVPTTSTITFDPGETSKTITVVSQPDSKFELDETFKVQLAPDSNATLGSKGEAVVTIENDDAVPSVSIEDVTVNEGETATLTVTLSNPSAQTINVSYSISDGTATIGDNDYVTPTTSTITFAPGETSKTITVVSQQDSKFELDETFKVQLAPDSNATLGSKGEAVVTIENDDAVPSVSIEDVTVNEGETATLTVTLSNPSAQTINVSYSTSDGTATIGDNDYVTPTTSTITFDPGETSKTITVVTQPDSKFELDETFKVQLTPESNATLGSKGEAVVTIENDDAVPSVSISDDVTINEGETATLTVTLSNPSAQTINVNYSISDGTATIGDNDYVTPTTSTITFAPGETSKTITVVTQQDSKFELDETFKVQLTPESNATLGSKGEAVVTIENDDAVPSVSISDNVTINEGETATLTVTLSNPSAQTINVNYSISDGTATIGDNDYVTPTTSTITFAPGETSKTITVVSQQDSKFESDETFKVQLTPESNATLGSKGEAVVTIKNDDAVPSVSIEDVTVNEGDTATLTVTLSNPSAQTINVSYSISDGTATIGDNDYVTPTASTITFDPGETSKTITVVTQQDSKFELDETFKVQLAPDSNATLGSKGEAVVTIENDDAVPSVSIEDVTVNEGETATLTVTLSNPSAQTINVSYSTSDGTATIGDNDYVTPTTSTITFDPGETSKTITVVTQPDSKFELDETFKVQLTPESNATLGSKGEAVVTIENDDAVPSVSISDDVTINEGETATLTVTLSNPSAQTINVNYSISDGTATIGDNDYVTPTTSTITFAPGETSKTITVVTQQDSKFELDETFKVQLTPESNATLGSKGEAVVTIENDDAVPSVSISDNVTINEGETATLTVTLSNPSAQTINVNYSISDGTATIGDNDYVTPTTSTITFAPGETSKTITVVSQQDSKFESDETFKVQLTPESNATLGSKGEAVVTIKNDDAVPSVSIEDVTVNEGDTATLTVTLSNPSAQTINVSYSISDGTATIGDNDYVTPTASTITFDPGETSKTITVVTQQDSKFELDETFKVQLVPDSNATLGSKGEAVVTIKNDDAVPSVSIEDVTVNEGETATLTVTLSNPSAQTINVNYSTSDGTATIGDNDYVAHTASTITFAPGETSKTITVVTQQDNKFELDETFKVQLVPDSNATLGSKGEAVVTIENDDAVPSVSIEDVTVNEGETATLTVTLSNPSAQTINVNYSTSDGTATIGDNDYVVPTTSTITFDPGETSKTITVVSQPDSKFELDETFKVQLAPDSNATLGSKGEAVVTIENDDAVPSVSIEDVTVNEGETATLTVTLSNPSAQTINVNYSTSDGTATIGDNDYVVPTASTITFAPGETSKTITVVTQQDSKFELDETFKVQLAPESNATLGSKGEAIVTIKNDDALPSISISDDVTINEGGTATFTLTLSNPTAQFVTVNYATSDGSATSVDADYEVLNVSTLAFAPGETSKTISVVTKQDNKFEVDETFSIQFFDPSNASLTKSQATVTIANDDAPPSIKIDDVRITEGSNANFTITLSNPSSQQITVNYNTSDGSATTVDGDYEGLSGASVVFAPGETSKIISVVTKDDNIFELDETFNVNLSTSSNATFEKATGIATVTSEDLQPSISIDEVAIAGENNTATFNVTLSNPSTQQITVNYKTSNGSAIADTDYNALNDILTFAPGETTKTISVVTKDDNIFEADETFNIELFTPSNATLAKDKGLVVIISDDPKPTVSISDDVTVTEGGTATFTLTVSNPSSQPIIVNYTTSDGTATVVDNDYNAVKMGTITFAPGEMSKTIDIVTKSDKQFETDEKFNVNFSLAPESNATLSKNQAIVTVTNDDPQPTISIQNTLLKEGDTANFSVTLSNPSYEVIEVSYNTADGSATIADGDYIAGTNKLIFNPTETNKTISIATNIDAKIEDVETFSVILSEAKNATISINKGIGVINIPTILNGTSGPDLLVGTQNSDRIYGLEDNDTIIGGLGFDEIDAGDGDDTVFGDTVNSVSNSTSINSDVIKGGNGNDRIFGGDGDDWVYGEAGDDLLWGNDGQDLLWGGAGNDYLTGGQGNDRFVLASGEGTDTINDFHVGEDVIYLVNGLKLSDLSRTTFLGSTLIYENSQENSDRKILAIITGVNSSALTDSSFVVQ</sequence>
<name>A0A8S9T261_9CYAN</name>
<keyword evidence="2" id="KW-0677">Repeat</keyword>
<evidence type="ECO:0000256" key="2">
    <source>
        <dbReference type="ARBA" id="ARBA00022737"/>
    </source>
</evidence>
<dbReference type="GO" id="GO:0004930">
    <property type="term" value="F:G protein-coupled receptor activity"/>
    <property type="evidence" value="ECO:0007669"/>
    <property type="project" value="InterPro"/>
</dbReference>
<feature type="domain" description="Calx-beta" evidence="5">
    <location>
        <begin position="989"/>
        <end position="1087"/>
    </location>
</feature>
<feature type="domain" description="Immunoglobulin" evidence="6">
    <location>
        <begin position="2118"/>
        <end position="2259"/>
    </location>
</feature>
<gene>
    <name evidence="7" type="ORF">DA73_0400013835</name>
</gene>
<keyword evidence="3" id="KW-0106">Calcium</keyword>
<feature type="domain" description="Calx-beta" evidence="5">
    <location>
        <begin position="1769"/>
        <end position="1868"/>
    </location>
</feature>